<reference evidence="3 4" key="1">
    <citation type="submission" date="2019-10" db="EMBL/GenBank/DDBJ databases">
        <title>Evaluation of single-gene subtyping targets for Pseudomonas.</title>
        <authorList>
            <person name="Reichler S.J."/>
            <person name="Orsi R.H."/>
            <person name="Wiedmann M."/>
            <person name="Martin N.H."/>
            <person name="Murphy S.I."/>
        </authorList>
    </citation>
    <scope>NUCLEOTIDE SEQUENCE [LARGE SCALE GENOMIC DNA]</scope>
    <source>
        <strain evidence="1 4">FSL R10-1637</strain>
        <strain evidence="2 3">FSL R10-1876</strain>
    </source>
</reference>
<dbReference type="AlphaFoldDB" id="A0A0J6IA78"/>
<dbReference type="RefSeq" id="WP_048366692.1">
    <property type="nucleotide sequence ID" value="NZ_CAKZJC010000039.1"/>
</dbReference>
<dbReference type="Proteomes" id="UP000478064">
    <property type="component" value="Unassembled WGS sequence"/>
</dbReference>
<evidence type="ECO:0008006" key="5">
    <source>
        <dbReference type="Google" id="ProtNLM"/>
    </source>
</evidence>
<evidence type="ECO:0000313" key="1">
    <source>
        <dbReference type="EMBL" id="MQU09274.1"/>
    </source>
</evidence>
<sequence>MTHTPEYEQNLEHTDELLRCALATAYASADNLQGLNRDVALAVVHLIHQVKASVDKLLAG</sequence>
<accession>A0A0J6IA78</accession>
<name>A0A0J6IA78_9PSED</name>
<organism evidence="2 3">
    <name type="scientific">Pseudomonas helleri</name>
    <dbReference type="NCBI Taxonomy" id="1608996"/>
    <lineage>
        <taxon>Bacteria</taxon>
        <taxon>Pseudomonadati</taxon>
        <taxon>Pseudomonadota</taxon>
        <taxon>Gammaproteobacteria</taxon>
        <taxon>Pseudomonadales</taxon>
        <taxon>Pseudomonadaceae</taxon>
        <taxon>Pseudomonas</taxon>
    </lineage>
</organism>
<dbReference type="Proteomes" id="UP000466863">
    <property type="component" value="Unassembled WGS sequence"/>
</dbReference>
<gene>
    <name evidence="1" type="ORF">GHO27_26890</name>
    <name evidence="2" type="ORF">GHO28_23540</name>
</gene>
<proteinExistence type="predicted"/>
<dbReference type="OrthoDB" id="6994083at2"/>
<protein>
    <recommendedName>
        <fullName evidence="5">DUF3077 domain-containing protein</fullName>
    </recommendedName>
</protein>
<comment type="caution">
    <text evidence="2">The sequence shown here is derived from an EMBL/GenBank/DDBJ whole genome shotgun (WGS) entry which is preliminary data.</text>
</comment>
<dbReference type="Pfam" id="PF19619">
    <property type="entry name" value="DUF6124"/>
    <property type="match status" value="1"/>
</dbReference>
<evidence type="ECO:0000313" key="3">
    <source>
        <dbReference type="Proteomes" id="UP000466863"/>
    </source>
</evidence>
<dbReference type="GeneID" id="97256323"/>
<evidence type="ECO:0000313" key="4">
    <source>
        <dbReference type="Proteomes" id="UP000478064"/>
    </source>
</evidence>
<dbReference type="EMBL" id="WIVV01000163">
    <property type="protein sequence ID" value="MQU45449.1"/>
    <property type="molecule type" value="Genomic_DNA"/>
</dbReference>
<evidence type="ECO:0000313" key="2">
    <source>
        <dbReference type="EMBL" id="MQU45449.1"/>
    </source>
</evidence>
<dbReference type="EMBL" id="WIVU01000104">
    <property type="protein sequence ID" value="MQU09274.1"/>
    <property type="molecule type" value="Genomic_DNA"/>
</dbReference>